<dbReference type="InterPro" id="IPR036397">
    <property type="entry name" value="RNaseH_sf"/>
</dbReference>
<name>E9HGL6_DAPPU</name>
<gene>
    <name evidence="1" type="ORF">DAPPUDRAFT_259133</name>
</gene>
<dbReference type="Gene3D" id="3.30.420.10">
    <property type="entry name" value="Ribonuclease H-like superfamily/Ribonuclease H"/>
    <property type="match status" value="1"/>
</dbReference>
<dbReference type="KEGG" id="dpx:DAPPUDRAFT_259133"/>
<evidence type="ECO:0000313" key="1">
    <source>
        <dbReference type="EMBL" id="EFX69130.1"/>
    </source>
</evidence>
<dbReference type="HOGENOM" id="CLU_2833740_0_0_1"/>
<dbReference type="OrthoDB" id="6930896at2759"/>
<organism evidence="1 2">
    <name type="scientific">Daphnia pulex</name>
    <name type="common">Water flea</name>
    <dbReference type="NCBI Taxonomy" id="6669"/>
    <lineage>
        <taxon>Eukaryota</taxon>
        <taxon>Metazoa</taxon>
        <taxon>Ecdysozoa</taxon>
        <taxon>Arthropoda</taxon>
        <taxon>Crustacea</taxon>
        <taxon>Branchiopoda</taxon>
        <taxon>Diplostraca</taxon>
        <taxon>Cladocera</taxon>
        <taxon>Anomopoda</taxon>
        <taxon>Daphniidae</taxon>
        <taxon>Daphnia</taxon>
    </lineage>
</organism>
<dbReference type="Proteomes" id="UP000000305">
    <property type="component" value="Unassembled WGS sequence"/>
</dbReference>
<dbReference type="InParanoid" id="E9HGL6"/>
<dbReference type="EMBL" id="GL732642">
    <property type="protein sequence ID" value="EFX69130.1"/>
    <property type="molecule type" value="Genomic_DNA"/>
</dbReference>
<protein>
    <submittedName>
        <fullName evidence="1">Uncharacterized protein</fullName>
    </submittedName>
</protein>
<reference evidence="1 2" key="1">
    <citation type="journal article" date="2011" name="Science">
        <title>The ecoresponsive genome of Daphnia pulex.</title>
        <authorList>
            <person name="Colbourne J.K."/>
            <person name="Pfrender M.E."/>
            <person name="Gilbert D."/>
            <person name="Thomas W.K."/>
            <person name="Tucker A."/>
            <person name="Oakley T.H."/>
            <person name="Tokishita S."/>
            <person name="Aerts A."/>
            <person name="Arnold G.J."/>
            <person name="Basu M.K."/>
            <person name="Bauer D.J."/>
            <person name="Caceres C.E."/>
            <person name="Carmel L."/>
            <person name="Casola C."/>
            <person name="Choi J.H."/>
            <person name="Detter J.C."/>
            <person name="Dong Q."/>
            <person name="Dusheyko S."/>
            <person name="Eads B.D."/>
            <person name="Frohlich T."/>
            <person name="Geiler-Samerotte K.A."/>
            <person name="Gerlach D."/>
            <person name="Hatcher P."/>
            <person name="Jogdeo S."/>
            <person name="Krijgsveld J."/>
            <person name="Kriventseva E.V."/>
            <person name="Kultz D."/>
            <person name="Laforsch C."/>
            <person name="Lindquist E."/>
            <person name="Lopez J."/>
            <person name="Manak J.R."/>
            <person name="Muller J."/>
            <person name="Pangilinan J."/>
            <person name="Patwardhan R.P."/>
            <person name="Pitluck S."/>
            <person name="Pritham E.J."/>
            <person name="Rechtsteiner A."/>
            <person name="Rho M."/>
            <person name="Rogozin I.B."/>
            <person name="Sakarya O."/>
            <person name="Salamov A."/>
            <person name="Schaack S."/>
            <person name="Shapiro H."/>
            <person name="Shiga Y."/>
            <person name="Skalitzky C."/>
            <person name="Smith Z."/>
            <person name="Souvorov A."/>
            <person name="Sung W."/>
            <person name="Tang Z."/>
            <person name="Tsuchiya D."/>
            <person name="Tu H."/>
            <person name="Vos H."/>
            <person name="Wang M."/>
            <person name="Wolf Y.I."/>
            <person name="Yamagata H."/>
            <person name="Yamada T."/>
            <person name="Ye Y."/>
            <person name="Shaw J.R."/>
            <person name="Andrews J."/>
            <person name="Crease T.J."/>
            <person name="Tang H."/>
            <person name="Lucas S.M."/>
            <person name="Robertson H.M."/>
            <person name="Bork P."/>
            <person name="Koonin E.V."/>
            <person name="Zdobnov E.M."/>
            <person name="Grigoriev I.V."/>
            <person name="Lynch M."/>
            <person name="Boore J.L."/>
        </authorList>
    </citation>
    <scope>NUCLEOTIDE SEQUENCE [LARGE SCALE GENOMIC DNA]</scope>
</reference>
<proteinExistence type="predicted"/>
<keyword evidence="2" id="KW-1185">Reference proteome</keyword>
<sequence>MHNYMDILINQMVPFARDTFPLPDNEDPLLREHPEHQQYRFFMQDGCPAHTALIVRDWFADEAHNK</sequence>
<evidence type="ECO:0000313" key="2">
    <source>
        <dbReference type="Proteomes" id="UP000000305"/>
    </source>
</evidence>
<accession>E9HGL6</accession>
<dbReference type="AlphaFoldDB" id="E9HGL6"/>
<dbReference type="GO" id="GO:0003676">
    <property type="term" value="F:nucleic acid binding"/>
    <property type="evidence" value="ECO:0007669"/>
    <property type="project" value="InterPro"/>
</dbReference>